<dbReference type="WBParaSite" id="maker-uti_cns_0000702-snap-gene-0.3-mRNA-1">
    <property type="protein sequence ID" value="maker-uti_cns_0000702-snap-gene-0.3-mRNA-1"/>
    <property type="gene ID" value="maker-uti_cns_0000702-snap-gene-0.3"/>
</dbReference>
<dbReference type="Pfam" id="PF18806">
    <property type="entry name" value="Importin_rep_3"/>
    <property type="match status" value="1"/>
</dbReference>
<dbReference type="InterPro" id="IPR036770">
    <property type="entry name" value="Ankyrin_rpt-contain_sf"/>
</dbReference>
<evidence type="ECO:0000256" key="6">
    <source>
        <dbReference type="ARBA" id="ARBA00022927"/>
    </source>
</evidence>
<evidence type="ECO:0000256" key="5">
    <source>
        <dbReference type="ARBA" id="ARBA00022737"/>
    </source>
</evidence>
<dbReference type="Gene3D" id="1.25.40.20">
    <property type="entry name" value="Ankyrin repeat-containing domain"/>
    <property type="match status" value="1"/>
</dbReference>
<dbReference type="AlphaFoldDB" id="A0A1I8G2C0"/>
<dbReference type="Pfam" id="PF08389">
    <property type="entry name" value="Xpo1"/>
    <property type="match status" value="1"/>
</dbReference>
<dbReference type="InterPro" id="IPR057941">
    <property type="entry name" value="TPR_TNPO3_IPO13_2nd"/>
</dbReference>
<dbReference type="InterPro" id="IPR040520">
    <property type="entry name" value="Importin_rep_3"/>
</dbReference>
<dbReference type="Gene3D" id="1.25.10.10">
    <property type="entry name" value="Leucine-rich Repeat Variant"/>
    <property type="match status" value="1"/>
</dbReference>
<dbReference type="PANTHER" id="PTHR12363">
    <property type="entry name" value="TRANSPORTIN 3 AND IMPORTIN 13"/>
    <property type="match status" value="1"/>
</dbReference>
<organism evidence="11 12">
    <name type="scientific">Macrostomum lignano</name>
    <dbReference type="NCBI Taxonomy" id="282301"/>
    <lineage>
        <taxon>Eukaryota</taxon>
        <taxon>Metazoa</taxon>
        <taxon>Spiralia</taxon>
        <taxon>Lophotrochozoa</taxon>
        <taxon>Platyhelminthes</taxon>
        <taxon>Rhabditophora</taxon>
        <taxon>Macrostomorpha</taxon>
        <taxon>Macrostomida</taxon>
        <taxon>Macrostomidae</taxon>
        <taxon>Macrostomum</taxon>
    </lineage>
</organism>
<dbReference type="WBParaSite" id="maker-uti_cns_0000580-snap-gene-0.6-mRNA-1">
    <property type="protein sequence ID" value="maker-uti_cns_0000580-snap-gene-0.6-mRNA-1"/>
    <property type="gene ID" value="maker-uti_cns_0000580-snap-gene-0.6"/>
</dbReference>
<evidence type="ECO:0000313" key="13">
    <source>
        <dbReference type="WBParaSite" id="maker-uti_cns_0000702-snap-gene-0.3-mRNA-1"/>
    </source>
</evidence>
<dbReference type="PANTHER" id="PTHR12363:SF33">
    <property type="entry name" value="IMPORTIN-13"/>
    <property type="match status" value="1"/>
</dbReference>
<protein>
    <recommendedName>
        <fullName evidence="3">Importin-13</fullName>
    </recommendedName>
</protein>
<evidence type="ECO:0000256" key="9">
    <source>
        <dbReference type="SAM" id="MobiDB-lite"/>
    </source>
</evidence>
<dbReference type="Pfam" id="PF24140">
    <property type="entry name" value="TPR_TNPO3_IPO13_3rd"/>
    <property type="match status" value="1"/>
</dbReference>
<evidence type="ECO:0000256" key="2">
    <source>
        <dbReference type="ARBA" id="ARBA00007991"/>
    </source>
</evidence>
<evidence type="ECO:0000256" key="3">
    <source>
        <dbReference type="ARBA" id="ARBA00016020"/>
    </source>
</evidence>
<dbReference type="GO" id="GO:0005634">
    <property type="term" value="C:nucleus"/>
    <property type="evidence" value="ECO:0007669"/>
    <property type="project" value="UniProtKB-SubCell"/>
</dbReference>
<dbReference type="SMART" id="SM00248">
    <property type="entry name" value="ANK"/>
    <property type="match status" value="4"/>
</dbReference>
<keyword evidence="11" id="KW-1185">Reference proteome</keyword>
<keyword evidence="7" id="KW-0539">Nucleus</keyword>
<dbReference type="PROSITE" id="PS50297">
    <property type="entry name" value="ANK_REP_REGION"/>
    <property type="match status" value="1"/>
</dbReference>
<dbReference type="InterPro" id="IPR002110">
    <property type="entry name" value="Ankyrin_rpt"/>
</dbReference>
<dbReference type="InterPro" id="IPR013598">
    <property type="entry name" value="Exportin-1/Importin-b-like"/>
</dbReference>
<evidence type="ECO:0000313" key="11">
    <source>
        <dbReference type="Proteomes" id="UP000095280"/>
    </source>
</evidence>
<proteinExistence type="inferred from homology"/>
<feature type="domain" description="Exportin-1/Importin-beta-like" evidence="10">
    <location>
        <begin position="97"/>
        <end position="246"/>
    </location>
</feature>
<comment type="subcellular location">
    <subcellularLocation>
        <location evidence="1">Nucleus</location>
    </subcellularLocation>
</comment>
<keyword evidence="5" id="KW-0677">Repeat</keyword>
<feature type="region of interest" description="Disordered" evidence="9">
    <location>
        <begin position="659"/>
        <end position="693"/>
    </location>
</feature>
<dbReference type="InterPro" id="IPR057942">
    <property type="entry name" value="TPR_TNPO3_IPO13_3rd"/>
</dbReference>
<evidence type="ECO:0000256" key="7">
    <source>
        <dbReference type="ARBA" id="ARBA00023242"/>
    </source>
</evidence>
<comment type="similarity">
    <text evidence="2">Belongs to the importin beta family.</text>
</comment>
<evidence type="ECO:0000256" key="8">
    <source>
        <dbReference type="PROSITE-ProRule" id="PRU00023"/>
    </source>
</evidence>
<evidence type="ECO:0000259" key="10">
    <source>
        <dbReference type="Pfam" id="PF08389"/>
    </source>
</evidence>
<dbReference type="InterPro" id="IPR051345">
    <property type="entry name" value="Importin_beta-like_NTR"/>
</dbReference>
<dbReference type="PROSITE" id="PS50088">
    <property type="entry name" value="ANK_REPEAT"/>
    <property type="match status" value="1"/>
</dbReference>
<dbReference type="Proteomes" id="UP000095280">
    <property type="component" value="Unplaced"/>
</dbReference>
<dbReference type="Pfam" id="PF24138">
    <property type="entry name" value="TPR_TNPO3_IPO13_2nd"/>
    <property type="match status" value="1"/>
</dbReference>
<feature type="repeat" description="ANK" evidence="8">
    <location>
        <begin position="1178"/>
        <end position="1199"/>
    </location>
</feature>
<dbReference type="InterPro" id="IPR040709">
    <property type="entry name" value="Importin_rep_1"/>
</dbReference>
<dbReference type="GO" id="GO:0005737">
    <property type="term" value="C:cytoplasm"/>
    <property type="evidence" value="ECO:0007669"/>
    <property type="project" value="TreeGrafter"/>
</dbReference>
<keyword evidence="4" id="KW-0813">Transport</keyword>
<dbReference type="GO" id="GO:0006606">
    <property type="term" value="P:protein import into nucleus"/>
    <property type="evidence" value="ECO:0007669"/>
    <property type="project" value="TreeGrafter"/>
</dbReference>
<reference evidence="12 13" key="1">
    <citation type="submission" date="2016-11" db="UniProtKB">
        <authorList>
            <consortium name="WormBaseParasite"/>
        </authorList>
    </citation>
    <scope>IDENTIFICATION</scope>
</reference>
<keyword evidence="6" id="KW-0653">Protein transport</keyword>
<evidence type="ECO:0000256" key="4">
    <source>
        <dbReference type="ARBA" id="ARBA00022448"/>
    </source>
</evidence>
<dbReference type="Pfam" id="PF18773">
    <property type="entry name" value="Importin_rep"/>
    <property type="match status" value="1"/>
</dbReference>
<name>A0A1I8G2C0_9PLAT</name>
<dbReference type="SUPFAM" id="SSF48403">
    <property type="entry name" value="Ankyrin repeat"/>
    <property type="match status" value="1"/>
</dbReference>
<keyword evidence="8" id="KW-0040">ANK repeat</keyword>
<evidence type="ECO:0000313" key="12">
    <source>
        <dbReference type="WBParaSite" id="maker-uti_cns_0000580-snap-gene-0.6-mRNA-1"/>
    </source>
</evidence>
<dbReference type="InterPro" id="IPR011989">
    <property type="entry name" value="ARM-like"/>
</dbReference>
<dbReference type="Pfam" id="PF12796">
    <property type="entry name" value="Ank_2"/>
    <property type="match status" value="1"/>
</dbReference>
<dbReference type="InterPro" id="IPR016024">
    <property type="entry name" value="ARM-type_fold"/>
</dbReference>
<accession>A0A1I8G2C0</accession>
<evidence type="ECO:0000256" key="1">
    <source>
        <dbReference type="ARBA" id="ARBA00004123"/>
    </source>
</evidence>
<sequence>MEYSEEQVESVLHSFYNSGYTVDANQWLMSAQISDSGWEFSWKFLQHDKPDYVQFFGACTLCTKIIHSGRALPLDKAVELRTSLLGKLLECSEYANHAVVSKLCIAVAHLAFYMSPDHWPGVVESIVDYIQAGSRGKSQEANVKAICALTELLRIIPEEFCAVLLPAQKRAAVKEDLEAGVPRIMAYFREILSTGHCPKQVYCSGINALSAWLQFSVPIDNSVDLVLIVFQALHDADLFEEAVECLCNIFSHPSVHKFPGTVSSLLPYIVSLDECLDKALTDGSDTAQGLCRLVTTVCESQCRLLLDTCYHGDTELTHKLLAMVLRCTDAPGRFPTDEQVSDSALYFWYLLQDELTSCDETKWSHLVGLFQDAYMRLVVVLLRKCQLPDEAAEAELGEDDREKFRCYREDIGDTFMYAYNILKANLFQWVYSLLYSFCTADYTPPWQHVESVLFLVQAIAENVVDNDTHDAELRDIFSLLPRLPLSSNVRCIQAALDMISAYQEWMSDNPYVLNNVLPTVLRCLQLGGELGASAGKALRNICQINQLQMLPHGSAILDCLSGVLSTQQLPPADANRLMCCVGYTVSMLPRDTMIAYLDKICTPQLLQLCEACGLDSSGAESADLQQQQRNSASQPALKALILTKLKLFGWLFTAMQKSNPAPPPVSPGSAARRNSDVPHLIDDDDDVNESSSDADLPQLAAPHVGVLWLLDKLLRPIERVTRVYVGDRELMEAVFDLFKWALRATQLEFEPLIGTLTSFVVQAYAEMPQSVLLDLAKQILICFHSSAPHSDTVSGLLTAMASRTLQHLREAEAQNCIGQSTDIIESFLSLMYHAIRRASGSMQLHQLVDMNSVFKVALCGLSLPELSTLKTACLLLVEFITHCDRYNGQSVLMDHMRALCHRIVRAIGGDSPRFAVDHLATVLLCLVRSFPAEARRCLSELLAGPDYPTPRVTEAEKSAFLNGIIRHRGSKKMVKQEILNFGLRCRGLYGTQYALETANSMAMMSGDAGGWPKYPNPALFQPRKQRDSRGRQLERLLRLAQQGDFDAFVVEDRVAGESTEADSCQSAWWLSEHHPGSGDTVVTLSGRSDSVRLLDYLLARGADFAGQSNFDGKRALHEAAQADALAAADWLLRVARVPVDPLKRADWTPLMLASAKPFEPMLRLLLSHGARPGLVNKDGWTPLHLACRVGQPACVRLLLAADPGQADRPAR</sequence>
<dbReference type="SUPFAM" id="SSF48371">
    <property type="entry name" value="ARM repeat"/>
    <property type="match status" value="1"/>
</dbReference>